<proteinExistence type="predicted"/>
<dbReference type="AlphaFoldDB" id="A0A963Z5K1"/>
<reference evidence="3 4" key="1">
    <citation type="journal article" date="2021" name="Microorganisms">
        <title>Acidisoma silvae sp. nov. and Acidisomacellulosilytica sp. nov., Two Acidophilic Bacteria Isolated from Decaying Wood, Hydrolyzing Cellulose and Producing Poly-3-hydroxybutyrate.</title>
        <authorList>
            <person name="Mieszkin S."/>
            <person name="Pouder E."/>
            <person name="Uroz S."/>
            <person name="Simon-Colin C."/>
            <person name="Alain K."/>
        </authorList>
    </citation>
    <scope>NUCLEOTIDE SEQUENCE [LARGE SCALE GENOMIC DNA]</scope>
    <source>
        <strain evidence="3 4">HW T5.17</strain>
    </source>
</reference>
<sequence length="193" mass="20734">MVGLKTLYIAAAMASVLPSAAMAADTFAVDPAHTQTVFTINHLGYSMITGSFHDLKGTLSLDQKKPAQSSVDVTIGTTSIDTGFASRDDVLRSKAFFDAADFPTMEFKSTRVVLTGKETADVRGGLTLLGVTKPVVLKVKFNRLAPDQMRNNAVVVGFTGTTTIKRSDFGMKAYLPYIGDDVKITVNFEGIQQ</sequence>
<keyword evidence="4" id="KW-1185">Reference proteome</keyword>
<dbReference type="Gene3D" id="2.40.128.110">
    <property type="entry name" value="Lipid/polyisoprenoid-binding, YceI-like"/>
    <property type="match status" value="1"/>
</dbReference>
<evidence type="ECO:0000313" key="4">
    <source>
        <dbReference type="Proteomes" id="UP000721844"/>
    </source>
</evidence>
<evidence type="ECO:0000313" key="3">
    <source>
        <dbReference type="EMBL" id="MCB8882984.1"/>
    </source>
</evidence>
<dbReference type="Proteomes" id="UP000721844">
    <property type="component" value="Unassembled WGS sequence"/>
</dbReference>
<name>A0A963Z5K1_9PROT</name>
<feature type="signal peptide" evidence="1">
    <location>
        <begin position="1"/>
        <end position="23"/>
    </location>
</feature>
<gene>
    <name evidence="3" type="ORF">ACELLULO517_22240</name>
</gene>
<dbReference type="RefSeq" id="WP_227309642.1">
    <property type="nucleotide sequence ID" value="NZ_JAESVA010000010.1"/>
</dbReference>
<dbReference type="EMBL" id="JAESVA010000010">
    <property type="protein sequence ID" value="MCB8882984.1"/>
    <property type="molecule type" value="Genomic_DNA"/>
</dbReference>
<dbReference type="InterPro" id="IPR036761">
    <property type="entry name" value="TTHA0802/YceI-like_sf"/>
</dbReference>
<evidence type="ECO:0000259" key="2">
    <source>
        <dbReference type="SMART" id="SM00867"/>
    </source>
</evidence>
<dbReference type="InterPro" id="IPR007372">
    <property type="entry name" value="Lipid/polyisoprenoid-bd_YceI"/>
</dbReference>
<feature type="chain" id="PRO_5037822215" evidence="1">
    <location>
        <begin position="24"/>
        <end position="193"/>
    </location>
</feature>
<dbReference type="Pfam" id="PF04264">
    <property type="entry name" value="YceI"/>
    <property type="match status" value="1"/>
</dbReference>
<dbReference type="SUPFAM" id="SSF101874">
    <property type="entry name" value="YceI-like"/>
    <property type="match status" value="1"/>
</dbReference>
<dbReference type="PANTHER" id="PTHR34406:SF1">
    <property type="entry name" value="PROTEIN YCEI"/>
    <property type="match status" value="1"/>
</dbReference>
<keyword evidence="1" id="KW-0732">Signal</keyword>
<dbReference type="SMART" id="SM00867">
    <property type="entry name" value="YceI"/>
    <property type="match status" value="1"/>
</dbReference>
<protein>
    <submittedName>
        <fullName evidence="3">Polyisoprenoid-binding protein</fullName>
    </submittedName>
</protein>
<dbReference type="PANTHER" id="PTHR34406">
    <property type="entry name" value="PROTEIN YCEI"/>
    <property type="match status" value="1"/>
</dbReference>
<organism evidence="3 4">
    <name type="scientific">Acidisoma cellulosilyticum</name>
    <dbReference type="NCBI Taxonomy" id="2802395"/>
    <lineage>
        <taxon>Bacteria</taxon>
        <taxon>Pseudomonadati</taxon>
        <taxon>Pseudomonadota</taxon>
        <taxon>Alphaproteobacteria</taxon>
        <taxon>Acetobacterales</taxon>
        <taxon>Acidocellaceae</taxon>
        <taxon>Acidisoma</taxon>
    </lineage>
</organism>
<comment type="caution">
    <text evidence="3">The sequence shown here is derived from an EMBL/GenBank/DDBJ whole genome shotgun (WGS) entry which is preliminary data.</text>
</comment>
<feature type="domain" description="Lipid/polyisoprenoid-binding YceI-like" evidence="2">
    <location>
        <begin position="26"/>
        <end position="191"/>
    </location>
</feature>
<accession>A0A963Z5K1</accession>
<evidence type="ECO:0000256" key="1">
    <source>
        <dbReference type="SAM" id="SignalP"/>
    </source>
</evidence>